<dbReference type="PANTHER" id="PTHR24421:SF10">
    <property type="entry name" value="NITRATE_NITRITE SENSOR PROTEIN NARQ"/>
    <property type="match status" value="1"/>
</dbReference>
<organism evidence="9 10">
    <name type="scientific">Leeuwenhoekiella aestuarii</name>
    <dbReference type="NCBI Taxonomy" id="2249426"/>
    <lineage>
        <taxon>Bacteria</taxon>
        <taxon>Pseudomonadati</taxon>
        <taxon>Bacteroidota</taxon>
        <taxon>Flavobacteriia</taxon>
        <taxon>Flavobacteriales</taxon>
        <taxon>Flavobacteriaceae</taxon>
        <taxon>Leeuwenhoekiella</taxon>
    </lineage>
</organism>
<proteinExistence type="predicted"/>
<dbReference type="EC" id="2.7.13.3" evidence="2"/>
<dbReference type="CDD" id="cd16917">
    <property type="entry name" value="HATPase_UhpB-NarQ-NarX-like"/>
    <property type="match status" value="1"/>
</dbReference>
<dbReference type="InterPro" id="IPR036890">
    <property type="entry name" value="HATPase_C_sf"/>
</dbReference>
<dbReference type="RefSeq" id="WP_128759923.1">
    <property type="nucleotide sequence ID" value="NZ_QOVI01000001.1"/>
</dbReference>
<dbReference type="Pfam" id="PF02518">
    <property type="entry name" value="HATPase_c"/>
    <property type="match status" value="1"/>
</dbReference>
<comment type="caution">
    <text evidence="9">The sequence shown here is derived from an EMBL/GenBank/DDBJ whole genome shotgun (WGS) entry which is preliminary data.</text>
</comment>
<evidence type="ECO:0000313" key="10">
    <source>
        <dbReference type="Proteomes" id="UP000289821"/>
    </source>
</evidence>
<name>A0A4Q0P068_9FLAO</name>
<evidence type="ECO:0000256" key="2">
    <source>
        <dbReference type="ARBA" id="ARBA00012438"/>
    </source>
</evidence>
<evidence type="ECO:0000256" key="4">
    <source>
        <dbReference type="ARBA" id="ARBA00022777"/>
    </source>
</evidence>
<feature type="transmembrane region" description="Helical" evidence="7">
    <location>
        <begin position="421"/>
        <end position="439"/>
    </location>
</feature>
<accession>A0A4Q0P068</accession>
<comment type="catalytic activity">
    <reaction evidence="1">
        <text>ATP + protein L-histidine = ADP + protein N-phospho-L-histidine.</text>
        <dbReference type="EC" id="2.7.13.3"/>
    </reaction>
</comment>
<dbReference type="InterPro" id="IPR019734">
    <property type="entry name" value="TPR_rpt"/>
</dbReference>
<keyword evidence="4" id="KW-0418">Kinase</keyword>
<evidence type="ECO:0000256" key="1">
    <source>
        <dbReference type="ARBA" id="ARBA00000085"/>
    </source>
</evidence>
<keyword evidence="5" id="KW-0902">Two-component regulatory system</keyword>
<dbReference type="SUPFAM" id="SSF55874">
    <property type="entry name" value="ATPase domain of HSP90 chaperone/DNA topoisomerase II/histidine kinase"/>
    <property type="match status" value="1"/>
</dbReference>
<keyword evidence="7" id="KW-0472">Membrane</keyword>
<dbReference type="PROSITE" id="PS50005">
    <property type="entry name" value="TPR"/>
    <property type="match status" value="1"/>
</dbReference>
<dbReference type="Proteomes" id="UP000289821">
    <property type="component" value="Unassembled WGS sequence"/>
</dbReference>
<evidence type="ECO:0000256" key="3">
    <source>
        <dbReference type="ARBA" id="ARBA00022679"/>
    </source>
</evidence>
<evidence type="ECO:0000259" key="8">
    <source>
        <dbReference type="Pfam" id="PF02518"/>
    </source>
</evidence>
<dbReference type="SMART" id="SM00028">
    <property type="entry name" value="TPR"/>
    <property type="match status" value="3"/>
</dbReference>
<dbReference type="PANTHER" id="PTHR24421">
    <property type="entry name" value="NITRATE/NITRITE SENSOR PROTEIN NARX-RELATED"/>
    <property type="match status" value="1"/>
</dbReference>
<feature type="repeat" description="TPR" evidence="6">
    <location>
        <begin position="194"/>
        <end position="227"/>
    </location>
</feature>
<dbReference type="EMBL" id="QOVI01000001">
    <property type="protein sequence ID" value="RXG18371.1"/>
    <property type="molecule type" value="Genomic_DNA"/>
</dbReference>
<dbReference type="Gene3D" id="3.30.565.10">
    <property type="entry name" value="Histidine kinase-like ATPase, C-terminal domain"/>
    <property type="match status" value="1"/>
</dbReference>
<evidence type="ECO:0000256" key="7">
    <source>
        <dbReference type="SAM" id="Phobius"/>
    </source>
</evidence>
<dbReference type="Gene3D" id="1.25.40.10">
    <property type="entry name" value="Tetratricopeptide repeat domain"/>
    <property type="match status" value="2"/>
</dbReference>
<keyword evidence="3" id="KW-0808">Transferase</keyword>
<keyword evidence="7" id="KW-1133">Transmembrane helix</keyword>
<dbReference type="OrthoDB" id="943406at2"/>
<evidence type="ECO:0000313" key="9">
    <source>
        <dbReference type="EMBL" id="RXG18371.1"/>
    </source>
</evidence>
<dbReference type="GO" id="GO:0000160">
    <property type="term" value="P:phosphorelay signal transduction system"/>
    <property type="evidence" value="ECO:0007669"/>
    <property type="project" value="UniProtKB-KW"/>
</dbReference>
<keyword evidence="6" id="KW-0802">TPR repeat</keyword>
<dbReference type="InterPro" id="IPR003594">
    <property type="entry name" value="HATPase_dom"/>
</dbReference>
<feature type="domain" description="Histidine kinase/HSP90-like ATPase" evidence="8">
    <location>
        <begin position="559"/>
        <end position="645"/>
    </location>
</feature>
<protein>
    <recommendedName>
        <fullName evidence="2">histidine kinase</fullName>
        <ecNumber evidence="2">2.7.13.3</ecNumber>
    </recommendedName>
</protein>
<dbReference type="SUPFAM" id="SSF48452">
    <property type="entry name" value="TPR-like"/>
    <property type="match status" value="1"/>
</dbReference>
<dbReference type="Pfam" id="PF13374">
    <property type="entry name" value="TPR_10"/>
    <property type="match status" value="1"/>
</dbReference>
<dbReference type="InterPro" id="IPR050482">
    <property type="entry name" value="Sensor_HK_TwoCompSys"/>
</dbReference>
<evidence type="ECO:0000256" key="6">
    <source>
        <dbReference type="PROSITE-ProRule" id="PRU00339"/>
    </source>
</evidence>
<dbReference type="GO" id="GO:0004673">
    <property type="term" value="F:protein histidine kinase activity"/>
    <property type="evidence" value="ECO:0007669"/>
    <property type="project" value="UniProtKB-EC"/>
</dbReference>
<reference evidence="9 10" key="1">
    <citation type="submission" date="2018-07" db="EMBL/GenBank/DDBJ databases">
        <title>Leeuwenhoekiella genomics.</title>
        <authorList>
            <person name="Tahon G."/>
            <person name="Willems A."/>
        </authorList>
    </citation>
    <scope>NUCLEOTIDE SEQUENCE [LARGE SCALE GENOMIC DNA]</scope>
    <source>
        <strain evidence="9 10">R-50232</strain>
    </source>
</reference>
<gene>
    <name evidence="9" type="ORF">DSM04_101564</name>
</gene>
<evidence type="ECO:0000256" key="5">
    <source>
        <dbReference type="ARBA" id="ARBA00023012"/>
    </source>
</evidence>
<dbReference type="AlphaFoldDB" id="A0A4Q0P068"/>
<dbReference type="InterPro" id="IPR011990">
    <property type="entry name" value="TPR-like_helical_dom_sf"/>
</dbReference>
<sequence length="647" mass="75049">MYRQLYLLLFAFICFSCEEHLKFGRQGSEFENDSIYVYYQNAQDKEYTLAERLDYTNKALQAISDSKSDSLYPPILYQKSWLHFSMGQYDSLVRSDQLLYTVAATSNTVKILGMQNYLMGYYFERVSQKPDSAFVRYNRSRYYFQKVKDNNWQGINLLNMGTIQKDQNDFFGSKETLTEAIQYLSDSQDYKSIASAYNTLGTDHRKLYNYDDALNYYFKAIQTSESKEDVLIYKNNLATVYMDLKDFEKAVSLLNSIAQDSITDTGEYARVLDNLGYAKWLSGQSVESNAFLMPLELRKGEGDKRGLLSSYTHLGAYYSYPEPERAALYLDTVIRLSKELKAPRAEQDALKYKMELFPNRIALRDRYIFLQDSLYKHELKVKTQFAKYKYDDRIKQESILRLEKENAEAELEAEKERNIRYWFLGGTVLLVIVLGIGYYSNRQRVKRLKAQNRADRVEASFATEAALSQRLHDDFGAGLHHLMLMVQSKADPEKILDELDKLYQQSRDFSREINAVDTGVNFKEALYSMLDSHKPEETRLLIVGGKDISWQSLNNVTKITLYKVIRELFINMSKHSQASLVTLNLMHHAKELEIRYSDNGVGIDTSKGFEKNGLFITEKRMEAIGGTITFDSDQDKGFKSVIRIPNY</sequence>
<keyword evidence="10" id="KW-1185">Reference proteome</keyword>
<keyword evidence="7" id="KW-0812">Transmembrane</keyword>